<gene>
    <name evidence="3" type="ORF">HYPSUDRAFT_164247</name>
</gene>
<organism evidence="3 4">
    <name type="scientific">Hypholoma sublateritium (strain FD-334 SS-4)</name>
    <dbReference type="NCBI Taxonomy" id="945553"/>
    <lineage>
        <taxon>Eukaryota</taxon>
        <taxon>Fungi</taxon>
        <taxon>Dikarya</taxon>
        <taxon>Basidiomycota</taxon>
        <taxon>Agaricomycotina</taxon>
        <taxon>Agaricomycetes</taxon>
        <taxon>Agaricomycetidae</taxon>
        <taxon>Agaricales</taxon>
        <taxon>Agaricineae</taxon>
        <taxon>Strophariaceae</taxon>
        <taxon>Hypholoma</taxon>
    </lineage>
</organism>
<dbReference type="Proteomes" id="UP000054270">
    <property type="component" value="Unassembled WGS sequence"/>
</dbReference>
<dbReference type="STRING" id="945553.A0A0D2P1T2"/>
<accession>A0A0D2P1T2</accession>
<reference evidence="4" key="1">
    <citation type="submission" date="2014-04" db="EMBL/GenBank/DDBJ databases">
        <title>Evolutionary Origins and Diversification of the Mycorrhizal Mutualists.</title>
        <authorList>
            <consortium name="DOE Joint Genome Institute"/>
            <consortium name="Mycorrhizal Genomics Consortium"/>
            <person name="Kohler A."/>
            <person name="Kuo A."/>
            <person name="Nagy L.G."/>
            <person name="Floudas D."/>
            <person name="Copeland A."/>
            <person name="Barry K.W."/>
            <person name="Cichocki N."/>
            <person name="Veneault-Fourrey C."/>
            <person name="LaButti K."/>
            <person name="Lindquist E.A."/>
            <person name="Lipzen A."/>
            <person name="Lundell T."/>
            <person name="Morin E."/>
            <person name="Murat C."/>
            <person name="Riley R."/>
            <person name="Ohm R."/>
            <person name="Sun H."/>
            <person name="Tunlid A."/>
            <person name="Henrissat B."/>
            <person name="Grigoriev I.V."/>
            <person name="Hibbett D.S."/>
            <person name="Martin F."/>
        </authorList>
    </citation>
    <scope>NUCLEOTIDE SEQUENCE [LARGE SCALE GENOMIC DNA]</scope>
    <source>
        <strain evidence="4">FD-334 SS-4</strain>
    </source>
</reference>
<protein>
    <recommendedName>
        <fullName evidence="2">DUF6589 domain-containing protein</fullName>
    </recommendedName>
</protein>
<evidence type="ECO:0000313" key="4">
    <source>
        <dbReference type="Proteomes" id="UP000054270"/>
    </source>
</evidence>
<dbReference type="OMA" id="NINIVHI"/>
<evidence type="ECO:0000259" key="2">
    <source>
        <dbReference type="Pfam" id="PF20231"/>
    </source>
</evidence>
<dbReference type="OrthoDB" id="3040861at2759"/>
<feature type="region of interest" description="Disordered" evidence="1">
    <location>
        <begin position="541"/>
        <end position="574"/>
    </location>
</feature>
<evidence type="ECO:0000256" key="1">
    <source>
        <dbReference type="SAM" id="MobiDB-lite"/>
    </source>
</evidence>
<dbReference type="EMBL" id="KN817548">
    <property type="protein sequence ID" value="KJA22641.1"/>
    <property type="molecule type" value="Genomic_DNA"/>
</dbReference>
<name>A0A0D2P1T2_HYPSF</name>
<dbReference type="InterPro" id="IPR046496">
    <property type="entry name" value="DUF6589"/>
</dbReference>
<proteinExistence type="predicted"/>
<feature type="domain" description="DUF6589" evidence="2">
    <location>
        <begin position="295"/>
        <end position="721"/>
    </location>
</feature>
<feature type="region of interest" description="Disordered" evidence="1">
    <location>
        <begin position="785"/>
        <end position="818"/>
    </location>
</feature>
<evidence type="ECO:0000313" key="3">
    <source>
        <dbReference type="EMBL" id="KJA22641.1"/>
    </source>
</evidence>
<dbReference type="AlphaFoldDB" id="A0A0D2P1T2"/>
<feature type="compositionally biased region" description="Acidic residues" evidence="1">
    <location>
        <begin position="808"/>
        <end position="818"/>
    </location>
</feature>
<sequence length="818" mass="91136">MRNKRLSKADTLLRATDTLSEAGLSPLSLLIGVLEADNNDNALSNTRRNIFRPKNKGALVQILDLIMADRQGAETLNEWMLPHAVTLVCETIHTEMEAAKPFLHMTTAETTPEFIESWDINKIMDPISENTTPTWSTILSAATESKVCAAKAARENNKNSQVRHTTRNIISAQVHYRRSFHSSKVQIGLGLMAWSTGARKNLINVLHKAGISTAYSTVANTILALHKYSVEQAAKVSCGPHAFCYDNINISTSIHIEQRPGAMSKMQSGTFPVIYQLDNVDPFHLKLAPIIENFKKSKPLTMSDLRSSRTAQKSYEHQTNINIVHILLKHCTVVEFKKLIDHPSLQHLCRSQLPKGRKTQFYPIAVATIEEASVTGNLQVHDNVYIEQLGHDPETLGEYAIPTLNDQLTNARIRGAQALRAKDVNAWERREVFQLGFGIFHLIMNYIWLILQKHRGTITEHGSLASYFGILEKARLGSDKPDYYTLLAALTQIIDGLIVNAWRTECGVDSLEEYAAKNPTPADILRTADKIRKAYSVPIDTPPTVETTAPRKRKGQAAGNAELDPAVDDNTTDHTHSNTVLLTRDLLYAVELINAVSSGDFGRVEDILPQIACVFRGGGSNNYSMEILHLLHNIKEVWTPEFADIMRNIMLVNPSGLSGHHMPIDLNIEHLIGYLKALFAAKGLYSSWDRLGDISAAVKYLQLIKKRVAHSLASGYQGTSHKTPDTSVLVMRVANHAKAFQLQEYVKNRETQSRPTPDLRKLGYGKFESTSLAAFNKKIDTCKNGNNIDTETGEADELPQADFLDRAEEVDDDITIEE</sequence>
<dbReference type="Pfam" id="PF20231">
    <property type="entry name" value="DUF6589"/>
    <property type="match status" value="1"/>
</dbReference>
<keyword evidence="4" id="KW-1185">Reference proteome</keyword>